<evidence type="ECO:0000313" key="3">
    <source>
        <dbReference type="Proteomes" id="UP001469553"/>
    </source>
</evidence>
<evidence type="ECO:0000259" key="1">
    <source>
        <dbReference type="Pfam" id="PF08393"/>
    </source>
</evidence>
<keyword evidence="3" id="KW-1185">Reference proteome</keyword>
<dbReference type="InterPro" id="IPR026983">
    <property type="entry name" value="DHC"/>
</dbReference>
<organism evidence="2 3">
    <name type="scientific">Ameca splendens</name>
    <dbReference type="NCBI Taxonomy" id="208324"/>
    <lineage>
        <taxon>Eukaryota</taxon>
        <taxon>Metazoa</taxon>
        <taxon>Chordata</taxon>
        <taxon>Craniata</taxon>
        <taxon>Vertebrata</taxon>
        <taxon>Euteleostomi</taxon>
        <taxon>Actinopterygii</taxon>
        <taxon>Neopterygii</taxon>
        <taxon>Teleostei</taxon>
        <taxon>Neoteleostei</taxon>
        <taxon>Acanthomorphata</taxon>
        <taxon>Ovalentaria</taxon>
        <taxon>Atherinomorphae</taxon>
        <taxon>Cyprinodontiformes</taxon>
        <taxon>Goodeidae</taxon>
        <taxon>Ameca</taxon>
    </lineage>
</organism>
<dbReference type="Gene3D" id="3.20.180.20">
    <property type="entry name" value="Dynein heavy chain, N-terminal domain 2"/>
    <property type="match status" value="1"/>
</dbReference>
<accession>A0ABV0ZNC3</accession>
<sequence length="591" mass="68200">MASLMESASLFEVTISEYKQLRQCRYEVGLLKELWDMITVVESSIAAWRTTPWREINVENMELECKRFSKDIRGLDKEVRAWEAFTGLDSMVKNILTSLRAVAELQSPAIRTRHWHQLMAATGVCFTMDQETTLADLLQLNLHCFEEKVREIVDKAVKEMGMEKVLSELNSTWTGMHFHYELHHRTQVPLLRMDEELIETLEDNQVQLQNVMSSKYIAHFLDEVSSWQSKLSVADLVISIWFEVQRTWTHLESIFIGSEDIRSQLPEESRCFEGIDDDFKELVNSMHQTPNVVEATNTPGLFGKLEDIKSRLSLCEKALAEYLDTKRLAFPRFYFISSADLLDILSNGTNPHQVQKHLSKLFDNMAKMHFEADEGGNPSKAALGMHSKEDEYVPFIQACDCSGQVEIWLNRVLDTMRSTVRHEMTEAVTAYEDKPREQWLFDYPAQVALTCTQIWWTSDVNIAFARIEEGYDNSMKEYYRKQVAQLNTLISMLIGQLTPGDRQKVMTICTIDVHARDVVAKMISQKVENSQAFVWLSQLRHRWDEGDRHCFANICDAQFLYSYEYLGNTPRLVITPLTDSTSTSSLPDNSL</sequence>
<name>A0ABV0ZNC3_9TELE</name>
<dbReference type="PANTHER" id="PTHR45703">
    <property type="entry name" value="DYNEIN HEAVY CHAIN"/>
    <property type="match status" value="1"/>
</dbReference>
<evidence type="ECO:0000313" key="2">
    <source>
        <dbReference type="EMBL" id="MEQ2307440.1"/>
    </source>
</evidence>
<dbReference type="Pfam" id="PF08393">
    <property type="entry name" value="DHC_N2"/>
    <property type="match status" value="1"/>
</dbReference>
<comment type="caution">
    <text evidence="2">The sequence shown here is derived from an EMBL/GenBank/DDBJ whole genome shotgun (WGS) entry which is preliminary data.</text>
</comment>
<dbReference type="Gene3D" id="1.20.140.100">
    <property type="entry name" value="Dynein heavy chain, N-terminal domain 2"/>
    <property type="match status" value="1"/>
</dbReference>
<dbReference type="Proteomes" id="UP001469553">
    <property type="component" value="Unassembled WGS sequence"/>
</dbReference>
<dbReference type="InterPro" id="IPR042228">
    <property type="entry name" value="Dynein_linker_3"/>
</dbReference>
<dbReference type="InterPro" id="IPR042222">
    <property type="entry name" value="Dynein_2_N"/>
</dbReference>
<dbReference type="Gene3D" id="1.20.58.1120">
    <property type="match status" value="1"/>
</dbReference>
<reference evidence="2 3" key="1">
    <citation type="submission" date="2021-06" db="EMBL/GenBank/DDBJ databases">
        <authorList>
            <person name="Palmer J.M."/>
        </authorList>
    </citation>
    <scope>NUCLEOTIDE SEQUENCE [LARGE SCALE GENOMIC DNA]</scope>
    <source>
        <strain evidence="2 3">AS_MEX2019</strain>
        <tissue evidence="2">Muscle</tissue>
    </source>
</reference>
<feature type="domain" description="Dynein heavy chain linker" evidence="1">
    <location>
        <begin position="21"/>
        <end position="427"/>
    </location>
</feature>
<dbReference type="InterPro" id="IPR013602">
    <property type="entry name" value="Dynein_heavy_linker"/>
</dbReference>
<proteinExistence type="predicted"/>
<dbReference type="Gene3D" id="1.10.287.2620">
    <property type="match status" value="1"/>
</dbReference>
<gene>
    <name evidence="2" type="primary">DNAH9_2</name>
    <name evidence="2" type="ORF">AMECASPLE_018230</name>
</gene>
<dbReference type="PANTHER" id="PTHR45703:SF4">
    <property type="entry name" value="DYNEIN AXONEMAL HEAVY CHAIN 17"/>
    <property type="match status" value="1"/>
</dbReference>
<protein>
    <submittedName>
        <fullName evidence="2">Dynein heavy chain 9, axonemal</fullName>
    </submittedName>
</protein>
<dbReference type="EMBL" id="JAHRIP010067240">
    <property type="protein sequence ID" value="MEQ2307440.1"/>
    <property type="molecule type" value="Genomic_DNA"/>
</dbReference>